<dbReference type="SMART" id="SM00342">
    <property type="entry name" value="HTH_ARAC"/>
    <property type="match status" value="1"/>
</dbReference>
<dbReference type="OrthoDB" id="952277at2"/>
<dbReference type="Gene3D" id="1.10.10.60">
    <property type="entry name" value="Homeodomain-like"/>
    <property type="match status" value="1"/>
</dbReference>
<dbReference type="PANTHER" id="PTHR43280">
    <property type="entry name" value="ARAC-FAMILY TRANSCRIPTIONAL REGULATOR"/>
    <property type="match status" value="1"/>
</dbReference>
<dbReference type="STRING" id="525373.HMPREF0766_10991"/>
<dbReference type="AlphaFoldDB" id="D7VJ22"/>
<dbReference type="GO" id="GO:0043565">
    <property type="term" value="F:sequence-specific DNA binding"/>
    <property type="evidence" value="ECO:0007669"/>
    <property type="project" value="InterPro"/>
</dbReference>
<reference evidence="5" key="1">
    <citation type="submission" date="2010-07" db="EMBL/GenBank/DDBJ databases">
        <authorList>
            <person name="Muzny D."/>
            <person name="Qin X."/>
            <person name="Buhay C."/>
            <person name="Dugan-Rocha S."/>
            <person name="Ding Y."/>
            <person name="Chen G."/>
            <person name="Hawes A."/>
            <person name="Holder M."/>
            <person name="Jhangiani S."/>
            <person name="Johnson A."/>
            <person name="Khan Z."/>
            <person name="Li Z."/>
            <person name="Liu W."/>
            <person name="Liu X."/>
            <person name="Perez L."/>
            <person name="Shen H."/>
            <person name="Wang Q."/>
            <person name="Watt J."/>
            <person name="Xi L."/>
            <person name="Xin Y."/>
            <person name="Zhou J."/>
            <person name="Deng J."/>
            <person name="Jiang H."/>
            <person name="Liu Y."/>
            <person name="Qu J."/>
            <person name="Song X.-Z."/>
            <person name="Zhang L."/>
            <person name="Villasana D."/>
            <person name="Johnson A."/>
            <person name="Liu J."/>
            <person name="Liyanage D."/>
            <person name="Lorensuhewa L."/>
            <person name="Robinson T."/>
            <person name="Song A."/>
            <person name="Song B.-B."/>
            <person name="Dinh H."/>
            <person name="Thornton R."/>
            <person name="Coyle M."/>
            <person name="Francisco L."/>
            <person name="Jackson L."/>
            <person name="Javaid M."/>
            <person name="Korchina V."/>
            <person name="Kovar C."/>
            <person name="Mata R."/>
            <person name="Mathew T."/>
            <person name="Ngo R."/>
            <person name="Nguyen L."/>
            <person name="Nguyen N."/>
            <person name="Okwuonu G."/>
            <person name="Ongeri F."/>
            <person name="Pham C."/>
            <person name="Simmons D."/>
            <person name="Wilczek-Boney K."/>
            <person name="Hale W."/>
            <person name="Jakkamsetti A."/>
            <person name="Pham P."/>
            <person name="Ruth R."/>
            <person name="San Lucas F."/>
            <person name="Warren J."/>
            <person name="Zhang J."/>
            <person name="Zhao Z."/>
            <person name="Zhou C."/>
            <person name="Zhu D."/>
            <person name="Lee S."/>
            <person name="Bess C."/>
            <person name="Blankenburg K."/>
            <person name="Forbes L."/>
            <person name="Fu Q."/>
            <person name="Gubbala S."/>
            <person name="Hirani K."/>
            <person name="Jayaseelan J.C."/>
            <person name="Lara F."/>
            <person name="Munidasa M."/>
            <person name="Palculict T."/>
            <person name="Patil S."/>
            <person name="Pu L.-L."/>
            <person name="Saada N."/>
            <person name="Tang L."/>
            <person name="Weissenberger G."/>
            <person name="Zhu Y."/>
            <person name="Hemphill L."/>
            <person name="Shang Y."/>
            <person name="Youmans B."/>
            <person name="Ayvaz T."/>
            <person name="Ross M."/>
            <person name="Santibanez J."/>
            <person name="Aqrawi P."/>
            <person name="Gross S."/>
            <person name="Joshi V."/>
            <person name="Fowler G."/>
            <person name="Nazareth L."/>
            <person name="Reid J."/>
            <person name="Worley K."/>
            <person name="Petrosino J."/>
            <person name="Highlander S."/>
            <person name="Gibbs R."/>
        </authorList>
    </citation>
    <scope>NUCLEOTIDE SEQUENCE [LARGE SCALE GENOMIC DNA]</scope>
    <source>
        <strain evidence="5">ATCC 33861</strain>
    </source>
</reference>
<dbReference type="GO" id="GO:0046872">
    <property type="term" value="F:metal ion binding"/>
    <property type="evidence" value="ECO:0007669"/>
    <property type="project" value="InterPro"/>
</dbReference>
<evidence type="ECO:0000256" key="3">
    <source>
        <dbReference type="ARBA" id="ARBA00023163"/>
    </source>
</evidence>
<keyword evidence="6" id="KW-1185">Reference proteome</keyword>
<dbReference type="GeneID" id="95429744"/>
<name>D7VJ22_SPHSI</name>
<dbReference type="PROSITE" id="PS01124">
    <property type="entry name" value="HTH_ARAC_FAMILY_2"/>
    <property type="match status" value="1"/>
</dbReference>
<dbReference type="Gene3D" id="3.30.70.100">
    <property type="match status" value="1"/>
</dbReference>
<keyword evidence="1" id="KW-0805">Transcription regulation</keyword>
<dbReference type="Pfam" id="PF12833">
    <property type="entry name" value="HTH_18"/>
    <property type="match status" value="1"/>
</dbReference>
<gene>
    <name evidence="5" type="ORF">HMPREF0766_10991</name>
</gene>
<dbReference type="GO" id="GO:0003700">
    <property type="term" value="F:DNA-binding transcription factor activity"/>
    <property type="evidence" value="ECO:0007669"/>
    <property type="project" value="InterPro"/>
</dbReference>
<sequence length="190" mass="22091">MTELNIKNMVCDRCIHVVKGELKKIGYETADVSLGYVKIDQNLNKESREKIGNLLSSFGFELLDSDKAKMIERIKNLVIMRIHHTDELDLKVNWSTLLSAELNHDYSFISSLFSSVEGVTLEQYIIRQKIERVKELLFYDELSLKEIAYKLDYSSVQHLSTQFKKITGQTPTDFKMKRAERLPRQAIDQI</sequence>
<comment type="caution">
    <text evidence="5">The sequence shown here is derived from an EMBL/GenBank/DDBJ whole genome shotgun (WGS) entry which is preliminary data.</text>
</comment>
<dbReference type="HOGENOM" id="CLU_121830_0_0_10"/>
<evidence type="ECO:0000256" key="1">
    <source>
        <dbReference type="ARBA" id="ARBA00023015"/>
    </source>
</evidence>
<dbReference type="SUPFAM" id="SSF55008">
    <property type="entry name" value="HMA, heavy metal-associated domain"/>
    <property type="match status" value="1"/>
</dbReference>
<proteinExistence type="predicted"/>
<organism evidence="5 6">
    <name type="scientific">Sphingobacterium spiritivorum ATCC 33861</name>
    <dbReference type="NCBI Taxonomy" id="525373"/>
    <lineage>
        <taxon>Bacteria</taxon>
        <taxon>Pseudomonadati</taxon>
        <taxon>Bacteroidota</taxon>
        <taxon>Sphingobacteriia</taxon>
        <taxon>Sphingobacteriales</taxon>
        <taxon>Sphingobacteriaceae</taxon>
        <taxon>Sphingobacterium</taxon>
    </lineage>
</organism>
<dbReference type="RefSeq" id="WP_003002117.1">
    <property type="nucleotide sequence ID" value="NZ_GL379779.1"/>
</dbReference>
<dbReference type="InterPro" id="IPR036163">
    <property type="entry name" value="HMA_dom_sf"/>
</dbReference>
<feature type="domain" description="HTH araC/xylS-type" evidence="4">
    <location>
        <begin position="98"/>
        <end position="177"/>
    </location>
</feature>
<keyword evidence="2" id="KW-0238">DNA-binding</keyword>
<dbReference type="eggNOG" id="COG2207">
    <property type="taxonomic scope" value="Bacteria"/>
</dbReference>
<dbReference type="InterPro" id="IPR018060">
    <property type="entry name" value="HTH_AraC"/>
</dbReference>
<dbReference type="PANTHER" id="PTHR43280:SF28">
    <property type="entry name" value="HTH-TYPE TRANSCRIPTIONAL ACTIVATOR RHAS"/>
    <property type="match status" value="1"/>
</dbReference>
<dbReference type="InterPro" id="IPR009057">
    <property type="entry name" value="Homeodomain-like_sf"/>
</dbReference>
<dbReference type="EMBL" id="ACHA02000003">
    <property type="protein sequence ID" value="EFK59157.1"/>
    <property type="molecule type" value="Genomic_DNA"/>
</dbReference>
<evidence type="ECO:0000313" key="6">
    <source>
        <dbReference type="Proteomes" id="UP000006258"/>
    </source>
</evidence>
<accession>D7VJ22</accession>
<evidence type="ECO:0000256" key="2">
    <source>
        <dbReference type="ARBA" id="ARBA00023125"/>
    </source>
</evidence>
<evidence type="ECO:0000313" key="5">
    <source>
        <dbReference type="EMBL" id="EFK59157.1"/>
    </source>
</evidence>
<evidence type="ECO:0000259" key="4">
    <source>
        <dbReference type="PROSITE" id="PS01124"/>
    </source>
</evidence>
<dbReference type="SUPFAM" id="SSF46689">
    <property type="entry name" value="Homeodomain-like"/>
    <property type="match status" value="1"/>
</dbReference>
<dbReference type="Proteomes" id="UP000006258">
    <property type="component" value="Unassembled WGS sequence"/>
</dbReference>
<protein>
    <submittedName>
        <fullName evidence="5">Transcriptional regulator, AraC family</fullName>
    </submittedName>
</protein>
<keyword evidence="3" id="KW-0804">Transcription</keyword>